<keyword evidence="5" id="KW-1185">Reference proteome</keyword>
<dbReference type="PANTHER" id="PTHR13336">
    <property type="entry name" value="OVARIAN CARCINOMA IMMUNOREACTIVE ANTIGEN"/>
    <property type="match status" value="1"/>
</dbReference>
<dbReference type="OMA" id="TRWAEND"/>
<feature type="transmembrane region" description="Helical" evidence="2">
    <location>
        <begin position="46"/>
        <end position="64"/>
    </location>
</feature>
<dbReference type="HOGENOM" id="CLU_1013109_0_0_1"/>
<feature type="compositionally biased region" description="Polar residues" evidence="1">
    <location>
        <begin position="188"/>
        <end position="197"/>
    </location>
</feature>
<dbReference type="Pfam" id="PF07051">
    <property type="entry name" value="OCIA"/>
    <property type="match status" value="1"/>
</dbReference>
<evidence type="ECO:0000256" key="1">
    <source>
        <dbReference type="SAM" id="MobiDB-lite"/>
    </source>
</evidence>
<dbReference type="AlphaFoldDB" id="B3RKG8"/>
<evidence type="ECO:0000313" key="4">
    <source>
        <dbReference type="EMBL" id="EDV28597.1"/>
    </source>
</evidence>
<dbReference type="GeneID" id="6749817"/>
<gene>
    <name evidence="4" type="ORF">TRIADDRAFT_51675</name>
</gene>
<evidence type="ECO:0000256" key="2">
    <source>
        <dbReference type="SAM" id="Phobius"/>
    </source>
</evidence>
<dbReference type="Proteomes" id="UP000009022">
    <property type="component" value="Unassembled WGS sequence"/>
</dbReference>
<keyword evidence="2" id="KW-0812">Transmembrane</keyword>
<keyword evidence="2" id="KW-1133">Transmembrane helix</keyword>
<dbReference type="InParanoid" id="B3RKG8"/>
<evidence type="ECO:0000259" key="3">
    <source>
        <dbReference type="Pfam" id="PF07051"/>
    </source>
</evidence>
<name>B3RKG8_TRIAD</name>
<protein>
    <recommendedName>
        <fullName evidence="3">OCIA domain-containing protein</fullName>
    </recommendedName>
</protein>
<dbReference type="CTD" id="6749817"/>
<dbReference type="GO" id="GO:0005768">
    <property type="term" value="C:endosome"/>
    <property type="evidence" value="ECO:0000318"/>
    <property type="project" value="GO_Central"/>
</dbReference>
<feature type="compositionally biased region" description="Polar residues" evidence="1">
    <location>
        <begin position="246"/>
        <end position="255"/>
    </location>
</feature>
<dbReference type="FunCoup" id="B3RKG8">
    <property type="interactions" value="1728"/>
</dbReference>
<feature type="transmembrane region" description="Helical" evidence="2">
    <location>
        <begin position="76"/>
        <end position="94"/>
    </location>
</feature>
<accession>B3RKG8</accession>
<dbReference type="RefSeq" id="XP_002107799.1">
    <property type="nucleotide sequence ID" value="XM_002107763.1"/>
</dbReference>
<dbReference type="eggNOG" id="ENOG502RXQR">
    <property type="taxonomic scope" value="Eukaryota"/>
</dbReference>
<feature type="compositionally biased region" description="Polar residues" evidence="1">
    <location>
        <begin position="215"/>
        <end position="227"/>
    </location>
</feature>
<reference evidence="4 5" key="1">
    <citation type="journal article" date="2008" name="Nature">
        <title>The Trichoplax genome and the nature of placozoans.</title>
        <authorList>
            <person name="Srivastava M."/>
            <person name="Begovic E."/>
            <person name="Chapman J."/>
            <person name="Putnam N.H."/>
            <person name="Hellsten U."/>
            <person name="Kawashima T."/>
            <person name="Kuo A."/>
            <person name="Mitros T."/>
            <person name="Salamov A."/>
            <person name="Carpenter M.L."/>
            <person name="Signorovitch A.Y."/>
            <person name="Moreno M.A."/>
            <person name="Kamm K."/>
            <person name="Grimwood J."/>
            <person name="Schmutz J."/>
            <person name="Shapiro H."/>
            <person name="Grigoriev I.V."/>
            <person name="Buss L.W."/>
            <person name="Schierwater B."/>
            <person name="Dellaporta S.L."/>
            <person name="Rokhsar D.S."/>
        </authorList>
    </citation>
    <scope>NUCLEOTIDE SEQUENCE [LARGE SCALE GENOMIC DNA]</scope>
    <source>
        <strain evidence="4 5">Grell-BS-1999</strain>
    </source>
</reference>
<sequence length="275" mass="31456">MSNRGEEMPSEDASAKVSDVEYDKRGLPRLTPQEEAVLRECRSHSLYYRGIPLGIISVVITRRAAASSPHIHRWRAFYYVGIFGLSLLTGIASYRRQCMAKILQLENSPLADRLKEQLKGHSPYQRLHQWQQHQQDQNNQATLQQGGQPVGSLSPRSTSSFDSNRENYKDREELPAFRNKPYDDLKLGTNTTSTSAQAAPLAIWDDDEKPDRRQQVSYSDLRQQNRTRWAENDDRKQRGVPESMDKNSGSSSMQGKQDGFRKPVRTNKYGDPIDE</sequence>
<organism evidence="4 5">
    <name type="scientific">Trichoplax adhaerens</name>
    <name type="common">Trichoplax reptans</name>
    <dbReference type="NCBI Taxonomy" id="10228"/>
    <lineage>
        <taxon>Eukaryota</taxon>
        <taxon>Metazoa</taxon>
        <taxon>Placozoa</taxon>
        <taxon>Uniplacotomia</taxon>
        <taxon>Trichoplacea</taxon>
        <taxon>Trichoplacidae</taxon>
        <taxon>Trichoplax</taxon>
    </lineage>
</organism>
<feature type="region of interest" description="Disordered" evidence="1">
    <location>
        <begin position="128"/>
        <end position="275"/>
    </location>
</feature>
<dbReference type="EMBL" id="DS985241">
    <property type="protein sequence ID" value="EDV28597.1"/>
    <property type="molecule type" value="Genomic_DNA"/>
</dbReference>
<dbReference type="InterPro" id="IPR009764">
    <property type="entry name" value="OCIA_dom"/>
</dbReference>
<dbReference type="OrthoDB" id="6513616at2759"/>
<proteinExistence type="predicted"/>
<dbReference type="PANTHER" id="PTHR13336:SF3">
    <property type="entry name" value="OCIA DOMAIN-CONTAINING PROTEIN 1"/>
    <property type="match status" value="1"/>
</dbReference>
<keyword evidence="2" id="KW-0472">Membrane</keyword>
<dbReference type="KEGG" id="tad:TRIADDRAFT_51675"/>
<dbReference type="STRING" id="10228.B3RKG8"/>
<dbReference type="PhylomeDB" id="B3RKG8"/>
<dbReference type="InterPro" id="IPR040187">
    <property type="entry name" value="OCAD1/2"/>
</dbReference>
<feature type="domain" description="OCIA" evidence="3">
    <location>
        <begin position="30"/>
        <end position="109"/>
    </location>
</feature>
<feature type="compositionally biased region" description="Basic and acidic residues" evidence="1">
    <location>
        <begin position="228"/>
        <end position="245"/>
    </location>
</feature>
<feature type="compositionally biased region" description="Basic and acidic residues" evidence="1">
    <location>
        <begin position="163"/>
        <end position="186"/>
    </location>
</feature>
<evidence type="ECO:0000313" key="5">
    <source>
        <dbReference type="Proteomes" id="UP000009022"/>
    </source>
</evidence>
<feature type="compositionally biased region" description="Low complexity" evidence="1">
    <location>
        <begin position="128"/>
        <end position="145"/>
    </location>
</feature>